<dbReference type="HOGENOM" id="CLU_686147_0_0_1"/>
<name>M3Z719_MUSPF</name>
<reference evidence="2" key="1">
    <citation type="submission" date="2024-06" db="UniProtKB">
        <authorList>
            <consortium name="Ensembl"/>
        </authorList>
    </citation>
    <scope>IDENTIFICATION</scope>
</reference>
<feature type="compositionally biased region" description="Basic residues" evidence="1">
    <location>
        <begin position="288"/>
        <end position="297"/>
    </location>
</feature>
<feature type="region of interest" description="Disordered" evidence="1">
    <location>
        <begin position="41"/>
        <end position="81"/>
    </location>
</feature>
<proteinExistence type="predicted"/>
<feature type="region of interest" description="Disordered" evidence="1">
    <location>
        <begin position="122"/>
        <end position="231"/>
    </location>
</feature>
<evidence type="ECO:0000313" key="2">
    <source>
        <dbReference type="Ensembl" id="ENSMPUP00000019382.1"/>
    </source>
</evidence>
<dbReference type="Ensembl" id="ENSMPUT00000019662.1">
    <property type="protein sequence ID" value="ENSMPUP00000019382.1"/>
    <property type="gene ID" value="ENSMPUG00000019510.1"/>
</dbReference>
<organism evidence="2">
    <name type="scientific">Mustela putorius furo</name>
    <name type="common">European domestic ferret</name>
    <name type="synonym">Mustela furo</name>
    <dbReference type="NCBI Taxonomy" id="9669"/>
    <lineage>
        <taxon>Eukaryota</taxon>
        <taxon>Metazoa</taxon>
        <taxon>Chordata</taxon>
        <taxon>Craniata</taxon>
        <taxon>Vertebrata</taxon>
        <taxon>Euteleostomi</taxon>
        <taxon>Mammalia</taxon>
        <taxon>Eutheria</taxon>
        <taxon>Laurasiatheria</taxon>
        <taxon>Carnivora</taxon>
        <taxon>Caniformia</taxon>
        <taxon>Musteloidea</taxon>
        <taxon>Mustelidae</taxon>
        <taxon>Mustelinae</taxon>
        <taxon>Mustela</taxon>
    </lineage>
</organism>
<sequence length="402" mass="42307">GKHGTVGGVGGCPRVGTSAEDRPVREGEGLVWAAKLGRGQVGRDRIRGQRGRPPAERPLGGAPAPVGPSGALLGAGPQREGYREAGPSWLFLLPRAEGQEGGSAQAQARGLVKALLTCRRECGAPPGLRVSRGAISRTTRPNTPAEGWPQEPRPHDPTVPAEPRPGRPRPSLSASAPGRHRARLPRDPLSPGPKSTGRPETVPGAATKGPPRHRPAATANGQSAAPRTCVTNLELPERVRACRHREVISESRPGRMGRALLPSPGKGDALGLPRPQPELLGQTDRPPRLHRPSRHRPPGTCHPLSQQSPARTRGYLALSVGEEEGPVGLHPRRGACPSPLRSPPRPACQLLRGGWSTGEERGVRRRAGTAPACREVTPPRASSRASCPCPWGRQEGLGAAGQ</sequence>
<dbReference type="InParanoid" id="M3Z719"/>
<protein>
    <submittedName>
        <fullName evidence="2">Uncharacterized protein</fullName>
    </submittedName>
</protein>
<evidence type="ECO:0000256" key="1">
    <source>
        <dbReference type="SAM" id="MobiDB-lite"/>
    </source>
</evidence>
<dbReference type="AlphaFoldDB" id="M3Z719"/>
<dbReference type="EMBL" id="AEYP01101141">
    <property type="status" value="NOT_ANNOTATED_CDS"/>
    <property type="molecule type" value="Genomic_DNA"/>
</dbReference>
<accession>M3Z719</accession>
<feature type="region of interest" description="Disordered" evidence="1">
    <location>
        <begin position="246"/>
        <end position="402"/>
    </location>
</feature>
<feature type="compositionally biased region" description="Low complexity" evidence="1">
    <location>
        <begin position="58"/>
        <end position="77"/>
    </location>
</feature>
<feature type="compositionally biased region" description="Polar residues" evidence="1">
    <location>
        <begin position="219"/>
        <end position="231"/>
    </location>
</feature>
<feature type="region of interest" description="Disordered" evidence="1">
    <location>
        <begin position="1"/>
        <end position="26"/>
    </location>
</feature>
<feature type="compositionally biased region" description="Gly residues" evidence="1">
    <location>
        <begin position="1"/>
        <end position="13"/>
    </location>
</feature>